<evidence type="ECO:0000259" key="2">
    <source>
        <dbReference type="Pfam" id="PF13961"/>
    </source>
</evidence>
<protein>
    <submittedName>
        <fullName evidence="4">Uncharacterized protein LOC130511279</fullName>
    </submittedName>
</protein>
<dbReference type="InterPro" id="IPR025314">
    <property type="entry name" value="DUF4219"/>
</dbReference>
<dbReference type="AlphaFoldDB" id="A0A9W3DJS8"/>
<accession>A0A9W3DJS8</accession>
<reference evidence="3" key="1">
    <citation type="journal article" date="2019" name="Database">
        <title>The radish genome database (RadishGD): an integrated information resource for radish genomics.</title>
        <authorList>
            <person name="Yu H.J."/>
            <person name="Baek S."/>
            <person name="Lee Y.J."/>
            <person name="Cho A."/>
            <person name="Mun J.H."/>
        </authorList>
    </citation>
    <scope>NUCLEOTIDE SEQUENCE [LARGE SCALE GENOMIC DNA]</scope>
    <source>
        <strain evidence="3">cv. WK10039</strain>
    </source>
</reference>
<dbReference type="RefSeq" id="XP_056864172.1">
    <property type="nucleotide sequence ID" value="XM_057008192.1"/>
</dbReference>
<organism evidence="3 4">
    <name type="scientific">Raphanus sativus</name>
    <name type="common">Radish</name>
    <name type="synonym">Raphanus raphanistrum var. sativus</name>
    <dbReference type="NCBI Taxonomy" id="3726"/>
    <lineage>
        <taxon>Eukaryota</taxon>
        <taxon>Viridiplantae</taxon>
        <taxon>Streptophyta</taxon>
        <taxon>Embryophyta</taxon>
        <taxon>Tracheophyta</taxon>
        <taxon>Spermatophyta</taxon>
        <taxon>Magnoliopsida</taxon>
        <taxon>eudicotyledons</taxon>
        <taxon>Gunneridae</taxon>
        <taxon>Pentapetalae</taxon>
        <taxon>rosids</taxon>
        <taxon>malvids</taxon>
        <taxon>Brassicales</taxon>
        <taxon>Brassicaceae</taxon>
        <taxon>Brassiceae</taxon>
        <taxon>Raphanus</taxon>
    </lineage>
</organism>
<gene>
    <name evidence="4" type="primary">LOC130511279</name>
</gene>
<name>A0A9W3DJS8_RAPSA</name>
<dbReference type="GeneID" id="130511279"/>
<dbReference type="OrthoDB" id="1108004at2759"/>
<feature type="region of interest" description="Disordered" evidence="1">
    <location>
        <begin position="176"/>
        <end position="220"/>
    </location>
</feature>
<keyword evidence="3" id="KW-1185">Reference proteome</keyword>
<evidence type="ECO:0000256" key="1">
    <source>
        <dbReference type="SAM" id="MobiDB-lite"/>
    </source>
</evidence>
<evidence type="ECO:0000313" key="3">
    <source>
        <dbReference type="Proteomes" id="UP000504610"/>
    </source>
</evidence>
<reference evidence="4" key="2">
    <citation type="submission" date="2025-08" db="UniProtKB">
        <authorList>
            <consortium name="RefSeq"/>
        </authorList>
    </citation>
    <scope>IDENTIFICATION</scope>
    <source>
        <tissue evidence="4">Leaf</tissue>
    </source>
</reference>
<feature type="compositionally biased region" description="Basic residues" evidence="1">
    <location>
        <begin position="202"/>
        <end position="220"/>
    </location>
</feature>
<dbReference type="Proteomes" id="UP000504610">
    <property type="component" value="Chromosome 4"/>
</dbReference>
<sequence>MADIKDDPVTTKEGGPPAVKFPMLTSSNYTVWSMKMKIALKVSEVWEVIDPGTKDEKKNNMAIAYLFQSVPEALVLQIERVREARLQTLMAEFDRTKMKDGDTIDVFVGKLSEITSKAAALGEIIDEPKLVKKFLKSLPRKRYIQIVASIEQMLDLKTTSFEDIVGRLKVYEERISEEEEDDAGDDQTKLMYADSENYGGYGKRRGRGGRTPWRGRGRGR</sequence>
<dbReference type="Pfam" id="PF13961">
    <property type="entry name" value="DUF4219"/>
    <property type="match status" value="1"/>
</dbReference>
<feature type="domain" description="DUF4219" evidence="2">
    <location>
        <begin position="24"/>
        <end position="49"/>
    </location>
</feature>
<proteinExistence type="predicted"/>
<dbReference type="Pfam" id="PF14223">
    <property type="entry name" value="Retrotran_gag_2"/>
    <property type="match status" value="1"/>
</dbReference>
<dbReference type="PANTHER" id="PTHR35317:SF44">
    <property type="entry name" value="RNA-DIRECTED DNA POLYMERASE"/>
    <property type="match status" value="1"/>
</dbReference>
<feature type="compositionally biased region" description="Acidic residues" evidence="1">
    <location>
        <begin position="176"/>
        <end position="185"/>
    </location>
</feature>
<dbReference type="KEGG" id="rsz:130511279"/>
<dbReference type="PANTHER" id="PTHR35317">
    <property type="entry name" value="OS04G0629600 PROTEIN"/>
    <property type="match status" value="1"/>
</dbReference>
<evidence type="ECO:0000313" key="4">
    <source>
        <dbReference type="RefSeq" id="XP_056864172.1"/>
    </source>
</evidence>